<dbReference type="CDD" id="cd10789">
    <property type="entry name" value="GH38N_AMII_ER_cytosolic"/>
    <property type="match status" value="1"/>
</dbReference>
<reference evidence="6" key="2">
    <citation type="journal article" date="2021" name="PeerJ">
        <title>Extensive microbial diversity within the chicken gut microbiome revealed by metagenomics and culture.</title>
        <authorList>
            <person name="Gilroy R."/>
            <person name="Ravi A."/>
            <person name="Getino M."/>
            <person name="Pursley I."/>
            <person name="Horton D.L."/>
            <person name="Alikhan N.F."/>
            <person name="Baker D."/>
            <person name="Gharbi K."/>
            <person name="Hall N."/>
            <person name="Watson M."/>
            <person name="Adriaenssens E.M."/>
            <person name="Foster-Nyarko E."/>
            <person name="Jarju S."/>
            <person name="Secka A."/>
            <person name="Antonio M."/>
            <person name="Oren A."/>
            <person name="Chaudhuri R.R."/>
            <person name="La Ragione R."/>
            <person name="Hildebrand F."/>
            <person name="Pallen M.J."/>
        </authorList>
    </citation>
    <scope>NUCLEOTIDE SEQUENCE</scope>
    <source>
        <strain evidence="6">13766</strain>
    </source>
</reference>
<proteinExistence type="inferred from homology"/>
<name>A0A9D1K6V3_9FIRM</name>
<dbReference type="SMART" id="SM00872">
    <property type="entry name" value="Alpha-mann_mid"/>
    <property type="match status" value="1"/>
</dbReference>
<dbReference type="InterPro" id="IPR027291">
    <property type="entry name" value="Glyco_hydro_38_N_sf"/>
</dbReference>
<feature type="domain" description="Glycoside hydrolase family 38 central" evidence="5">
    <location>
        <begin position="507"/>
        <end position="585"/>
    </location>
</feature>
<reference evidence="6" key="1">
    <citation type="submission" date="2020-10" db="EMBL/GenBank/DDBJ databases">
        <authorList>
            <person name="Gilroy R."/>
        </authorList>
    </citation>
    <scope>NUCLEOTIDE SEQUENCE</scope>
    <source>
        <strain evidence="6">13766</strain>
    </source>
</reference>
<dbReference type="GO" id="GO:0006013">
    <property type="term" value="P:mannose metabolic process"/>
    <property type="evidence" value="ECO:0007669"/>
    <property type="project" value="InterPro"/>
</dbReference>
<dbReference type="Pfam" id="PF01074">
    <property type="entry name" value="Glyco_hydro_38N"/>
    <property type="match status" value="1"/>
</dbReference>
<dbReference type="SUPFAM" id="SSF74650">
    <property type="entry name" value="Galactose mutarotase-like"/>
    <property type="match status" value="1"/>
</dbReference>
<dbReference type="GO" id="GO:0030246">
    <property type="term" value="F:carbohydrate binding"/>
    <property type="evidence" value="ECO:0007669"/>
    <property type="project" value="InterPro"/>
</dbReference>
<dbReference type="Pfam" id="PF09261">
    <property type="entry name" value="Alpha-mann_mid"/>
    <property type="match status" value="1"/>
</dbReference>
<accession>A0A9D1K6V3</accession>
<evidence type="ECO:0000256" key="2">
    <source>
        <dbReference type="ARBA" id="ARBA00022723"/>
    </source>
</evidence>
<dbReference type="SUPFAM" id="SSF88713">
    <property type="entry name" value="Glycoside hydrolase/deacetylase"/>
    <property type="match status" value="1"/>
</dbReference>
<dbReference type="GO" id="GO:0009313">
    <property type="term" value="P:oligosaccharide catabolic process"/>
    <property type="evidence" value="ECO:0007669"/>
    <property type="project" value="TreeGrafter"/>
</dbReference>
<gene>
    <name evidence="6" type="ORF">IAA84_13090</name>
</gene>
<comment type="caution">
    <text evidence="6">The sequence shown here is derived from an EMBL/GenBank/DDBJ whole genome shotgun (WGS) entry which is preliminary data.</text>
</comment>
<comment type="similarity">
    <text evidence="1">Belongs to the glycosyl hydrolase 38 family.</text>
</comment>
<dbReference type="PANTHER" id="PTHR46017:SF1">
    <property type="entry name" value="ALPHA-MANNOSIDASE 2C1"/>
    <property type="match status" value="1"/>
</dbReference>
<dbReference type="Pfam" id="PF07748">
    <property type="entry name" value="Glyco_hydro_38C"/>
    <property type="match status" value="1"/>
</dbReference>
<dbReference type="FunFam" id="3.20.110.10:FF:000002">
    <property type="entry name" value="alpha-mannosidase 2C1 isoform X1"/>
    <property type="match status" value="1"/>
</dbReference>
<dbReference type="PANTHER" id="PTHR46017">
    <property type="entry name" value="ALPHA-MANNOSIDASE 2C1"/>
    <property type="match status" value="1"/>
</dbReference>
<dbReference type="InterPro" id="IPR015341">
    <property type="entry name" value="Glyco_hydro_38_cen"/>
</dbReference>
<dbReference type="Gene3D" id="3.20.110.10">
    <property type="entry name" value="Glycoside hydrolase 38, N terminal domain"/>
    <property type="match status" value="1"/>
</dbReference>
<protein>
    <submittedName>
        <fullName evidence="6">Alpha-mannosidase</fullName>
    </submittedName>
</protein>
<dbReference type="Pfam" id="PF17677">
    <property type="entry name" value="Glyco_hydro38C2"/>
    <property type="match status" value="1"/>
</dbReference>
<dbReference type="EMBL" id="DVJN01000250">
    <property type="protein sequence ID" value="HIS93944.1"/>
    <property type="molecule type" value="Genomic_DNA"/>
</dbReference>
<dbReference type="InterPro" id="IPR011682">
    <property type="entry name" value="Glyco_hydro_38_C"/>
</dbReference>
<evidence type="ECO:0000256" key="4">
    <source>
        <dbReference type="ARBA" id="ARBA00023295"/>
    </source>
</evidence>
<keyword evidence="4" id="KW-0326">Glycosidase</keyword>
<evidence type="ECO:0000256" key="3">
    <source>
        <dbReference type="ARBA" id="ARBA00022801"/>
    </source>
</evidence>
<dbReference type="InterPro" id="IPR041147">
    <property type="entry name" value="GH38_C"/>
</dbReference>
<dbReference type="InterPro" id="IPR011013">
    <property type="entry name" value="Gal_mutarotase_sf_dom"/>
</dbReference>
<dbReference type="AlphaFoldDB" id="A0A9D1K6V3"/>
<evidence type="ECO:0000313" key="6">
    <source>
        <dbReference type="EMBL" id="HIS93944.1"/>
    </source>
</evidence>
<dbReference type="Gene3D" id="2.70.98.30">
    <property type="entry name" value="Golgi alpha-mannosidase II, domain 4"/>
    <property type="match status" value="1"/>
</dbReference>
<dbReference type="FunFam" id="1.20.1270.50:FF:000004">
    <property type="entry name" value="alpha-mannosidase 2C1 isoform X1"/>
    <property type="match status" value="1"/>
</dbReference>
<evidence type="ECO:0000313" key="7">
    <source>
        <dbReference type="Proteomes" id="UP000824140"/>
    </source>
</evidence>
<keyword evidence="2" id="KW-0479">Metal-binding</keyword>
<dbReference type="InterPro" id="IPR011330">
    <property type="entry name" value="Glyco_hydro/deAcase_b/a-brl"/>
</dbReference>
<evidence type="ECO:0000256" key="1">
    <source>
        <dbReference type="ARBA" id="ARBA00009792"/>
    </source>
</evidence>
<keyword evidence="3" id="KW-0378">Hydrolase</keyword>
<dbReference type="Gene3D" id="1.20.1270.50">
    <property type="entry name" value="Glycoside hydrolase family 38, central domain"/>
    <property type="match status" value="1"/>
</dbReference>
<dbReference type="GO" id="GO:0046872">
    <property type="term" value="F:metal ion binding"/>
    <property type="evidence" value="ECO:0007669"/>
    <property type="project" value="UniProtKB-KW"/>
</dbReference>
<dbReference type="GO" id="GO:0004559">
    <property type="term" value="F:alpha-mannosidase activity"/>
    <property type="evidence" value="ECO:0007669"/>
    <property type="project" value="InterPro"/>
</dbReference>
<evidence type="ECO:0000259" key="5">
    <source>
        <dbReference type="SMART" id="SM00872"/>
    </source>
</evidence>
<dbReference type="Proteomes" id="UP000824140">
    <property type="component" value="Unassembled WGS sequence"/>
</dbReference>
<dbReference type="InterPro" id="IPR037094">
    <property type="entry name" value="Glyco_hydro_38_cen_sf"/>
</dbReference>
<dbReference type="Gene3D" id="2.60.40.2220">
    <property type="match status" value="1"/>
</dbReference>
<sequence length="1020" mass="117559">MHQRDLRIRRMLEELKERMYIHREPVAGLEISPRGENAFKPFENGALWGGEGEWWDFRVHAQVPASFTGAVLLAATTGYESGWEAVNPQFVVKQDGKIIQALDTRHTTCLLMDKAVSGTRIELELNAYAADVKQPPRLYLELCDRDDEVMGLVYDISVPWEAVKLMPEHERERETTLFTLCEALNMLDLRKPHSPEFNASIKAAREYLRTEYYEKRAQLPAIAYADCIGHTHIDVAWLWDLYQTRHKAVRSFATVLHLMEQYPEYKFMSSQPVLYKFVKEDAPELYERIKKAIADGRWEPEGGMWVEADCNISSGEALVRQFLYGKKFFREEFGKDNRILWLPDVFGYSAALPQIMKLCDVDYFMTSKLSWSEYNLYPYDTFWWKGIDGTKVLTHFTPSRQYNRAEVGDLQHFTTYNAMLNPEEMKGGWQRFQQKGLDNEFLVSYGFGDGGGGPTDWMLENGRRMAVPLPEVPVVRQEFPSVFFDTLNERVKGAKDMPQWDGELYLEYHRGTYTAIAKNKRNNRKTELLLREVELWRERAWRLKGLEYPKAVLDDIWEEMLTLQFHDILPGSSIEKVYQDSDEMYADITVRLNALLDEALAVLASDAKGDIAAYNSLSYARDDVIWFDGPAGVTALRDAAGNEYPAQQDKGRYCAFVRGLAPMASTPLWFVKGEASGERMAVDRNGFETPFYKGTFDAAMRIPLLFDKRAGRELAREPLNRIVCYENKPHNYDAWDINIYYDQRFWEVDDVRKVEILSEGPVLTRVRVVYAYMDSLIAQDIVLYRDLPRIDFETEVEWKEVQYMLKAHFPTNLFYEDAAFDIQYGNVRRATHKNTSWDRARFEVCAHKWADIAEEGYGLSVLNDCKYGYSVDENSIALTMLKSSAYPNPHGDQEHHTFTYSILPHEGTWREGGTVEQAYQLNIPVRAFAAGNGQAELACAARVDQPGVLVEAFKRAEDGKHTAIRLYECFGRRRKGVRLEANCQSAQECNAIERVLGDAVVDNGAIVFDLRPYEIKTFLI</sequence>
<organism evidence="6 7">
    <name type="scientific">Candidatus Alectryocaccomicrobium excrementavium</name>
    <dbReference type="NCBI Taxonomy" id="2840668"/>
    <lineage>
        <taxon>Bacteria</taxon>
        <taxon>Bacillati</taxon>
        <taxon>Bacillota</taxon>
        <taxon>Clostridia</taxon>
        <taxon>Candidatus Alectryocaccomicrobium</taxon>
    </lineage>
</organism>
<dbReference type="SUPFAM" id="SSF88688">
    <property type="entry name" value="Families 57/38 glycoside transferase middle domain"/>
    <property type="match status" value="1"/>
</dbReference>
<dbReference type="InterPro" id="IPR028995">
    <property type="entry name" value="Glyco_hydro_57/38_cen_sf"/>
</dbReference>
<dbReference type="InterPro" id="IPR000602">
    <property type="entry name" value="Glyco_hydro_38_N"/>
</dbReference>